<feature type="compositionally biased region" description="Low complexity" evidence="16">
    <location>
        <begin position="284"/>
        <end position="313"/>
    </location>
</feature>
<dbReference type="GO" id="GO:0043161">
    <property type="term" value="P:proteasome-mediated ubiquitin-dependent protein catabolic process"/>
    <property type="evidence" value="ECO:0007669"/>
    <property type="project" value="TreeGrafter"/>
</dbReference>
<feature type="region of interest" description="Disordered" evidence="16">
    <location>
        <begin position="470"/>
        <end position="491"/>
    </location>
</feature>
<evidence type="ECO:0000256" key="1">
    <source>
        <dbReference type="ARBA" id="ARBA00000900"/>
    </source>
</evidence>
<dbReference type="InterPro" id="IPR013083">
    <property type="entry name" value="Znf_RING/FYVE/PHD"/>
</dbReference>
<evidence type="ECO:0000256" key="13">
    <source>
        <dbReference type="ARBA" id="ARBA00022989"/>
    </source>
</evidence>
<proteinExistence type="inferred from homology"/>
<keyword evidence="20" id="KW-1185">Reference proteome</keyword>
<gene>
    <name evidence="19" type="ORF">AYI68_g3469</name>
</gene>
<evidence type="ECO:0000313" key="20">
    <source>
        <dbReference type="Proteomes" id="UP000187455"/>
    </source>
</evidence>
<evidence type="ECO:0000256" key="2">
    <source>
        <dbReference type="ARBA" id="ARBA00004477"/>
    </source>
</evidence>
<evidence type="ECO:0000256" key="3">
    <source>
        <dbReference type="ARBA" id="ARBA00004906"/>
    </source>
</evidence>
<keyword evidence="14 17" id="KW-0472">Membrane</keyword>
<dbReference type="GO" id="GO:0036503">
    <property type="term" value="P:ERAD pathway"/>
    <property type="evidence" value="ECO:0007669"/>
    <property type="project" value="TreeGrafter"/>
</dbReference>
<dbReference type="GO" id="GO:0005789">
    <property type="term" value="C:endoplasmic reticulum membrane"/>
    <property type="evidence" value="ECO:0007669"/>
    <property type="project" value="UniProtKB-SubCell"/>
</dbReference>
<sequence>MLYVLRHQRFALYGLVTVSVLLFQVLKEYYRYKSFFPICVALAQSGISVLIFHWLLDDRIEYLEQRPVLDTKMVYRMAALSSLLMICDVSMVFYALNFYHIYGAGMVVIFGFEYALLAINLKMTIVKFIFSCVNNYQEREWHSKAIYLFYIELISDLLKLVVYSALFYILLTNYGLPLHIMRDIYLTTSSFISKCKDWFKYREAMKYMDEQYATLDQAQLDQLTDRICIICREEIIIVPNSADVPKRLGCGHVFHFYCLRSWLARQQSCPTCRSPVLDVPPPSNTAAPNIPVPNANPIHNHNNNNDPNHPLNPETSNSPSSQNSIPTSMPNVNNNYIDQNSRGPSHPSAPGVVPDRPLLPHEYLLDSQQMSELRSKLIPVNTNLPSSNPQTNSSAESSSHKKSGSTQEATSSQQPPSTSNPLPKSSATSNPSSSTSLPPQPLNLQDILRFNNPQLLGQFSSLGLPQLIPLTLPSSSQPPTNSNGISNPSNTLPIQNMQLPNLESLSDDQIERLNSSTRDAVRERLRVLAQVQLQLQNITDILTQLNSCQ</sequence>
<feature type="compositionally biased region" description="Polar residues" evidence="16">
    <location>
        <begin position="380"/>
        <end position="392"/>
    </location>
</feature>
<evidence type="ECO:0000256" key="10">
    <source>
        <dbReference type="ARBA" id="ARBA00022786"/>
    </source>
</evidence>
<feature type="compositionally biased region" description="Low complexity" evidence="16">
    <location>
        <begin position="404"/>
        <end position="443"/>
    </location>
</feature>
<evidence type="ECO:0000256" key="9">
    <source>
        <dbReference type="ARBA" id="ARBA00022771"/>
    </source>
</evidence>
<comment type="catalytic activity">
    <reaction evidence="1">
        <text>S-ubiquitinyl-[E2 ubiquitin-conjugating enzyme]-L-cysteine + [acceptor protein]-L-lysine = [E2 ubiquitin-conjugating enzyme]-L-cysteine + N(6)-ubiquitinyl-[acceptor protein]-L-lysine.</text>
        <dbReference type="EC" id="2.3.2.27"/>
    </reaction>
</comment>
<keyword evidence="8" id="KW-0479">Metal-binding</keyword>
<comment type="similarity">
    <text evidence="4">Belongs to the HRD1 family.</text>
</comment>
<dbReference type="SUPFAM" id="SSF57850">
    <property type="entry name" value="RING/U-box"/>
    <property type="match status" value="1"/>
</dbReference>
<dbReference type="PROSITE" id="PS50089">
    <property type="entry name" value="ZF_RING_2"/>
    <property type="match status" value="1"/>
</dbReference>
<dbReference type="PANTHER" id="PTHR22763:SF184">
    <property type="entry name" value="E3 UBIQUITIN-PROTEIN LIGASE SYNOVIOLIN"/>
    <property type="match status" value="1"/>
</dbReference>
<dbReference type="EC" id="2.3.2.27" evidence="5"/>
<evidence type="ECO:0000256" key="6">
    <source>
        <dbReference type="ARBA" id="ARBA00022679"/>
    </source>
</evidence>
<keyword evidence="11" id="KW-0256">Endoplasmic reticulum</keyword>
<dbReference type="PANTHER" id="PTHR22763">
    <property type="entry name" value="RING ZINC FINGER PROTEIN"/>
    <property type="match status" value="1"/>
</dbReference>
<feature type="region of interest" description="Disordered" evidence="16">
    <location>
        <begin position="380"/>
        <end position="443"/>
    </location>
</feature>
<evidence type="ECO:0000259" key="18">
    <source>
        <dbReference type="PROSITE" id="PS50089"/>
    </source>
</evidence>
<protein>
    <recommendedName>
        <fullName evidence="5">RING-type E3 ubiquitin transferase</fullName>
        <ecNumber evidence="5">2.3.2.27</ecNumber>
    </recommendedName>
</protein>
<dbReference type="Gene3D" id="3.30.40.10">
    <property type="entry name" value="Zinc/RING finger domain, C3HC4 (zinc finger)"/>
    <property type="match status" value="1"/>
</dbReference>
<evidence type="ECO:0000256" key="12">
    <source>
        <dbReference type="ARBA" id="ARBA00022833"/>
    </source>
</evidence>
<dbReference type="GO" id="GO:0008270">
    <property type="term" value="F:zinc ion binding"/>
    <property type="evidence" value="ECO:0007669"/>
    <property type="project" value="UniProtKB-KW"/>
</dbReference>
<organism evidence="19 20">
    <name type="scientific">Smittium mucronatum</name>
    <dbReference type="NCBI Taxonomy" id="133383"/>
    <lineage>
        <taxon>Eukaryota</taxon>
        <taxon>Fungi</taxon>
        <taxon>Fungi incertae sedis</taxon>
        <taxon>Zoopagomycota</taxon>
        <taxon>Kickxellomycotina</taxon>
        <taxon>Harpellomycetes</taxon>
        <taxon>Harpellales</taxon>
        <taxon>Legeriomycetaceae</taxon>
        <taxon>Smittium</taxon>
    </lineage>
</organism>
<evidence type="ECO:0000256" key="14">
    <source>
        <dbReference type="ARBA" id="ARBA00023136"/>
    </source>
</evidence>
<evidence type="ECO:0000256" key="8">
    <source>
        <dbReference type="ARBA" id="ARBA00022723"/>
    </source>
</evidence>
<feature type="region of interest" description="Disordered" evidence="16">
    <location>
        <begin position="283"/>
        <end position="358"/>
    </location>
</feature>
<evidence type="ECO:0000256" key="11">
    <source>
        <dbReference type="ARBA" id="ARBA00022824"/>
    </source>
</evidence>
<evidence type="ECO:0000313" key="19">
    <source>
        <dbReference type="EMBL" id="OLY82410.1"/>
    </source>
</evidence>
<comment type="caution">
    <text evidence="19">The sequence shown here is derived from an EMBL/GenBank/DDBJ whole genome shotgun (WGS) entry which is preliminary data.</text>
</comment>
<feature type="transmembrane region" description="Helical" evidence="17">
    <location>
        <begin position="35"/>
        <end position="56"/>
    </location>
</feature>
<dbReference type="GO" id="GO:0061630">
    <property type="term" value="F:ubiquitin protein ligase activity"/>
    <property type="evidence" value="ECO:0007669"/>
    <property type="project" value="UniProtKB-EC"/>
</dbReference>
<evidence type="ECO:0000256" key="5">
    <source>
        <dbReference type="ARBA" id="ARBA00012483"/>
    </source>
</evidence>
<evidence type="ECO:0000256" key="4">
    <source>
        <dbReference type="ARBA" id="ARBA00010089"/>
    </source>
</evidence>
<keyword evidence="9 15" id="KW-0863">Zinc-finger</keyword>
<feature type="transmembrane region" description="Helical" evidence="17">
    <location>
        <begin position="12"/>
        <end position="29"/>
    </location>
</feature>
<dbReference type="InterPro" id="IPR058051">
    <property type="entry name" value="Znf_RING_synoviolin"/>
</dbReference>
<evidence type="ECO:0000256" key="17">
    <source>
        <dbReference type="SAM" id="Phobius"/>
    </source>
</evidence>
<dbReference type="SMART" id="SM00184">
    <property type="entry name" value="RING"/>
    <property type="match status" value="1"/>
</dbReference>
<keyword evidence="7 17" id="KW-0812">Transmembrane</keyword>
<feature type="transmembrane region" description="Helical" evidence="17">
    <location>
        <begin position="147"/>
        <end position="171"/>
    </location>
</feature>
<comment type="subcellular location">
    <subcellularLocation>
        <location evidence="2">Endoplasmic reticulum membrane</location>
        <topology evidence="2">Multi-pass membrane protein</topology>
    </subcellularLocation>
</comment>
<dbReference type="InterPro" id="IPR057992">
    <property type="entry name" value="TPR_SYVN1_N"/>
</dbReference>
<dbReference type="CDD" id="cd16479">
    <property type="entry name" value="RING-H2_synoviolin"/>
    <property type="match status" value="1"/>
</dbReference>
<evidence type="ECO:0000256" key="15">
    <source>
        <dbReference type="PROSITE-ProRule" id="PRU00175"/>
    </source>
</evidence>
<name>A0A1R0GZT1_9FUNG</name>
<dbReference type="Proteomes" id="UP000187455">
    <property type="component" value="Unassembled WGS sequence"/>
</dbReference>
<feature type="transmembrane region" description="Helical" evidence="17">
    <location>
        <begin position="101"/>
        <end position="121"/>
    </location>
</feature>
<dbReference type="InterPro" id="IPR050731">
    <property type="entry name" value="HRD1_E3_ubiq-ligases"/>
</dbReference>
<dbReference type="AlphaFoldDB" id="A0A1R0GZT1"/>
<keyword evidence="10" id="KW-0833">Ubl conjugation pathway</keyword>
<dbReference type="STRING" id="133383.A0A1R0GZT1"/>
<evidence type="ECO:0000256" key="16">
    <source>
        <dbReference type="SAM" id="MobiDB-lite"/>
    </source>
</evidence>
<dbReference type="Pfam" id="PF25563">
    <property type="entry name" value="TPR_SYVN1_N"/>
    <property type="match status" value="1"/>
</dbReference>
<feature type="domain" description="RING-type" evidence="18">
    <location>
        <begin position="228"/>
        <end position="273"/>
    </location>
</feature>
<dbReference type="EMBL" id="LSSL01001559">
    <property type="protein sequence ID" value="OLY82410.1"/>
    <property type="molecule type" value="Genomic_DNA"/>
</dbReference>
<feature type="compositionally biased region" description="Polar residues" evidence="16">
    <location>
        <begin position="314"/>
        <end position="343"/>
    </location>
</feature>
<dbReference type="Pfam" id="PF13639">
    <property type="entry name" value="zf-RING_2"/>
    <property type="match status" value="1"/>
</dbReference>
<reference evidence="19 20" key="1">
    <citation type="journal article" date="2016" name="Mol. Biol. Evol.">
        <title>Genome-Wide Survey of Gut Fungi (Harpellales) Reveals the First Horizontally Transferred Ubiquitin Gene from a Mosquito Host.</title>
        <authorList>
            <person name="Wang Y."/>
            <person name="White M.M."/>
            <person name="Kvist S."/>
            <person name="Moncalvo J.M."/>
        </authorList>
    </citation>
    <scope>NUCLEOTIDE SEQUENCE [LARGE SCALE GENOMIC DNA]</scope>
    <source>
        <strain evidence="19 20">ALG-7-W6</strain>
    </source>
</reference>
<evidence type="ECO:0000256" key="7">
    <source>
        <dbReference type="ARBA" id="ARBA00022692"/>
    </source>
</evidence>
<accession>A0A1R0GZT1</accession>
<keyword evidence="13 17" id="KW-1133">Transmembrane helix</keyword>
<keyword evidence="6" id="KW-0808">Transferase</keyword>
<comment type="pathway">
    <text evidence="3">Protein modification; protein ubiquitination.</text>
</comment>
<feature type="compositionally biased region" description="Low complexity" evidence="16">
    <location>
        <begin position="470"/>
        <end position="483"/>
    </location>
</feature>
<dbReference type="OrthoDB" id="7759664at2759"/>
<dbReference type="InterPro" id="IPR001841">
    <property type="entry name" value="Znf_RING"/>
</dbReference>
<keyword evidence="12" id="KW-0862">Zinc</keyword>